<dbReference type="Proteomes" id="UP000792457">
    <property type="component" value="Unassembled WGS sequence"/>
</dbReference>
<evidence type="ECO:0000256" key="11">
    <source>
        <dbReference type="ARBA" id="ARBA00022989"/>
    </source>
</evidence>
<keyword evidence="5 16" id="KW-0328">Glycosyltransferase</keyword>
<reference evidence="19" key="1">
    <citation type="submission" date="2013-04" db="EMBL/GenBank/DDBJ databases">
        <authorList>
            <person name="Qu J."/>
            <person name="Murali S.C."/>
            <person name="Bandaranaike D."/>
            <person name="Bellair M."/>
            <person name="Blankenburg K."/>
            <person name="Chao H."/>
            <person name="Dinh H."/>
            <person name="Doddapaneni H."/>
            <person name="Downs B."/>
            <person name="Dugan-Rocha S."/>
            <person name="Elkadiri S."/>
            <person name="Gnanaolivu R.D."/>
            <person name="Hernandez B."/>
            <person name="Javaid M."/>
            <person name="Jayaseelan J.C."/>
            <person name="Lee S."/>
            <person name="Li M."/>
            <person name="Ming W."/>
            <person name="Munidasa M."/>
            <person name="Muniz J."/>
            <person name="Nguyen L."/>
            <person name="Ongeri F."/>
            <person name="Osuji N."/>
            <person name="Pu L.-L."/>
            <person name="Puazo M."/>
            <person name="Qu C."/>
            <person name="Quiroz J."/>
            <person name="Raj R."/>
            <person name="Weissenberger G."/>
            <person name="Xin Y."/>
            <person name="Zou X."/>
            <person name="Han Y."/>
            <person name="Richards S."/>
            <person name="Worley K."/>
            <person name="Muzny D."/>
            <person name="Gibbs R."/>
        </authorList>
    </citation>
    <scope>NUCLEOTIDE SEQUENCE</scope>
    <source>
        <strain evidence="19">Sampled in the wild</strain>
    </source>
</reference>
<dbReference type="SUPFAM" id="SSF53448">
    <property type="entry name" value="Nucleotide-diphospho-sugar transferases"/>
    <property type="match status" value="1"/>
</dbReference>
<keyword evidence="6 16" id="KW-0808">Transferase</keyword>
<evidence type="ECO:0000313" key="20">
    <source>
        <dbReference type="Proteomes" id="UP000792457"/>
    </source>
</evidence>
<keyword evidence="11" id="KW-1133">Transmembrane helix</keyword>
<evidence type="ECO:0000256" key="6">
    <source>
        <dbReference type="ARBA" id="ARBA00022679"/>
    </source>
</evidence>
<dbReference type="Pfam" id="PF00652">
    <property type="entry name" value="Ricin_B_lectin"/>
    <property type="match status" value="1"/>
</dbReference>
<dbReference type="EMBL" id="KZ308635">
    <property type="protein sequence ID" value="KAG8232623.1"/>
    <property type="molecule type" value="Genomic_DNA"/>
</dbReference>
<dbReference type="EC" id="2.4.1.-" evidence="16"/>
<dbReference type="Gene3D" id="3.90.550.10">
    <property type="entry name" value="Spore Coat Polysaccharide Biosynthesis Protein SpsA, Chain A"/>
    <property type="match status" value="1"/>
</dbReference>
<evidence type="ECO:0000256" key="10">
    <source>
        <dbReference type="ARBA" id="ARBA00022968"/>
    </source>
</evidence>
<comment type="caution">
    <text evidence="19">The sequence shown here is derived from an EMBL/GenBank/DDBJ whole genome shotgun (WGS) entry which is preliminary data.</text>
</comment>
<organism evidence="19 20">
    <name type="scientific">Ladona fulva</name>
    <name type="common">Scarce chaser dragonfly</name>
    <name type="synonym">Libellula fulva</name>
    <dbReference type="NCBI Taxonomy" id="123851"/>
    <lineage>
        <taxon>Eukaryota</taxon>
        <taxon>Metazoa</taxon>
        <taxon>Ecdysozoa</taxon>
        <taxon>Arthropoda</taxon>
        <taxon>Hexapoda</taxon>
        <taxon>Insecta</taxon>
        <taxon>Pterygota</taxon>
        <taxon>Palaeoptera</taxon>
        <taxon>Odonata</taxon>
        <taxon>Epiprocta</taxon>
        <taxon>Anisoptera</taxon>
        <taxon>Libelluloidea</taxon>
        <taxon>Libellulidae</taxon>
        <taxon>Ladona</taxon>
    </lineage>
</organism>
<evidence type="ECO:0000256" key="14">
    <source>
        <dbReference type="ARBA" id="ARBA00023157"/>
    </source>
</evidence>
<keyword evidence="10" id="KW-0735">Signal-anchor</keyword>
<feature type="domain" description="Ricin B lectin" evidence="18">
    <location>
        <begin position="479"/>
        <end position="578"/>
    </location>
</feature>
<keyword evidence="7" id="KW-0812">Transmembrane</keyword>
<sequence>MSHIRWKRCLRVFAFSSVAIILTFRLWKTGGNRVIEDDADFTKNDGKGGIRPHVSEHSFKEIHNTHVVVGHYVGDAGLLSFPKSNLTQEMLNTNLFSPKPGEGHDGHAVIIPPQENAKMQQLFYINRFNLLASDRIPLNRSLPDVRRKGCKELYDKAELRNLPDVSIIIIFHNEAWSTLLRTVTSVINRSPRSLLKDIILVDDASEREFLGKPLEDYLKTLEVPAHVVRTHVRSGLVRARLLGARIATGKVLVFLDAHCECTKGWLKPLVMRVAEDRTRVVCPVIDIINDNTFAYVRSFELHWGAFNWHLHFRWYTIGSDEIKRRKINVLLPYRTPVMAGGLFAIDRSYFFEVGSYDESMDIWGGENLEISFRIWQCGGSLEISPCSHVGHLFRKSTPYSFPGGIGDILYANLARVALVWMDDWAEFFFRFSPEAAKLRDSVSVEKRLQLRHQLQCRSFRWYLTAVWPEHFLPMEDRFFGQVKNIASNKCIERPIADPKHAVGPLSIGSCYDHGNLSTPAVNFLMQQLFVFTPNGSLMTDESVCMDASLSSQQISHHKSKVNLMGCSGNAQQKWDYKNE</sequence>
<gene>
    <name evidence="19" type="ORF">J437_LFUL012979</name>
</gene>
<comment type="subcellular location">
    <subcellularLocation>
        <location evidence="2 16">Golgi apparatus membrane</location>
        <topology evidence="2 16">Single-pass type II membrane protein</topology>
    </subcellularLocation>
</comment>
<comment type="pathway">
    <text evidence="3 16">Protein modification; protein glycosylation.</text>
</comment>
<dbReference type="GO" id="GO:0030246">
    <property type="term" value="F:carbohydrate binding"/>
    <property type="evidence" value="ECO:0007669"/>
    <property type="project" value="UniProtKB-KW"/>
</dbReference>
<dbReference type="CDD" id="cd02510">
    <property type="entry name" value="pp-GalNAc-T"/>
    <property type="match status" value="1"/>
</dbReference>
<evidence type="ECO:0000256" key="2">
    <source>
        <dbReference type="ARBA" id="ARBA00004323"/>
    </source>
</evidence>
<dbReference type="GO" id="GO:0006493">
    <property type="term" value="P:protein O-linked glycosylation"/>
    <property type="evidence" value="ECO:0007669"/>
    <property type="project" value="UniProtKB-ARBA"/>
</dbReference>
<dbReference type="InterPro" id="IPR001173">
    <property type="entry name" value="Glyco_trans_2-like"/>
</dbReference>
<dbReference type="Gene3D" id="2.80.10.50">
    <property type="match status" value="1"/>
</dbReference>
<dbReference type="Pfam" id="PF00535">
    <property type="entry name" value="Glycos_transf_2"/>
    <property type="match status" value="1"/>
</dbReference>
<feature type="domain" description="Glycosyltransferase 2-like" evidence="17">
    <location>
        <begin position="166"/>
        <end position="349"/>
    </location>
</feature>
<evidence type="ECO:0000256" key="5">
    <source>
        <dbReference type="ARBA" id="ARBA00022676"/>
    </source>
</evidence>
<evidence type="ECO:0000259" key="18">
    <source>
        <dbReference type="Pfam" id="PF00652"/>
    </source>
</evidence>
<dbReference type="OrthoDB" id="330637at2759"/>
<dbReference type="SUPFAM" id="SSF50370">
    <property type="entry name" value="Ricin B-like lectins"/>
    <property type="match status" value="1"/>
</dbReference>
<reference evidence="19" key="2">
    <citation type="submission" date="2017-10" db="EMBL/GenBank/DDBJ databases">
        <title>Ladona fulva Genome sequencing and assembly.</title>
        <authorList>
            <person name="Murali S."/>
            <person name="Richards S."/>
            <person name="Bandaranaike D."/>
            <person name="Bellair M."/>
            <person name="Blankenburg K."/>
            <person name="Chao H."/>
            <person name="Dinh H."/>
            <person name="Doddapaneni H."/>
            <person name="Dugan-Rocha S."/>
            <person name="Elkadiri S."/>
            <person name="Gnanaolivu R."/>
            <person name="Hernandez B."/>
            <person name="Skinner E."/>
            <person name="Javaid M."/>
            <person name="Lee S."/>
            <person name="Li M."/>
            <person name="Ming W."/>
            <person name="Munidasa M."/>
            <person name="Muniz J."/>
            <person name="Nguyen L."/>
            <person name="Hughes D."/>
            <person name="Osuji N."/>
            <person name="Pu L.-L."/>
            <person name="Puazo M."/>
            <person name="Qu C."/>
            <person name="Quiroz J."/>
            <person name="Raj R."/>
            <person name="Weissenberger G."/>
            <person name="Xin Y."/>
            <person name="Zou X."/>
            <person name="Han Y."/>
            <person name="Worley K."/>
            <person name="Muzny D."/>
            <person name="Gibbs R."/>
        </authorList>
    </citation>
    <scope>NUCLEOTIDE SEQUENCE</scope>
    <source>
        <strain evidence="19">Sampled in the wild</strain>
    </source>
</reference>
<keyword evidence="13" id="KW-0472">Membrane</keyword>
<evidence type="ECO:0000256" key="15">
    <source>
        <dbReference type="ARBA" id="ARBA00023211"/>
    </source>
</evidence>
<dbReference type="GO" id="GO:0000139">
    <property type="term" value="C:Golgi membrane"/>
    <property type="evidence" value="ECO:0007669"/>
    <property type="project" value="UniProtKB-SubCell"/>
</dbReference>
<evidence type="ECO:0000313" key="19">
    <source>
        <dbReference type="EMBL" id="KAG8232623.1"/>
    </source>
</evidence>
<dbReference type="GO" id="GO:0004653">
    <property type="term" value="F:polypeptide N-acetylgalactosaminyltransferase activity"/>
    <property type="evidence" value="ECO:0007669"/>
    <property type="project" value="UniProtKB-ARBA"/>
</dbReference>
<keyword evidence="9 16" id="KW-0430">Lectin</keyword>
<protein>
    <recommendedName>
        <fullName evidence="16">Polypeptide N-acetylgalactosaminyltransferase</fullName>
        <ecNumber evidence="16">2.4.1.-</ecNumber>
    </recommendedName>
    <alternativeName>
        <fullName evidence="16">Protein-UDP acetylgalactosaminyltransferase</fullName>
    </alternativeName>
</protein>
<accession>A0A8K0P534</accession>
<evidence type="ECO:0000256" key="7">
    <source>
        <dbReference type="ARBA" id="ARBA00022692"/>
    </source>
</evidence>
<evidence type="ECO:0000256" key="8">
    <source>
        <dbReference type="ARBA" id="ARBA00022723"/>
    </source>
</evidence>
<dbReference type="InterPro" id="IPR045885">
    <property type="entry name" value="GalNAc-T"/>
</dbReference>
<evidence type="ECO:0000259" key="17">
    <source>
        <dbReference type="Pfam" id="PF00535"/>
    </source>
</evidence>
<dbReference type="InterPro" id="IPR029044">
    <property type="entry name" value="Nucleotide-diphossugar_trans"/>
</dbReference>
<evidence type="ECO:0000256" key="4">
    <source>
        <dbReference type="ARBA" id="ARBA00005680"/>
    </source>
</evidence>
<dbReference type="AlphaFoldDB" id="A0A8K0P534"/>
<evidence type="ECO:0000256" key="13">
    <source>
        <dbReference type="ARBA" id="ARBA00023136"/>
    </source>
</evidence>
<keyword evidence="14 16" id="KW-1015">Disulfide bond</keyword>
<dbReference type="PROSITE" id="PS50231">
    <property type="entry name" value="RICIN_B_LECTIN"/>
    <property type="match status" value="1"/>
</dbReference>
<dbReference type="InterPro" id="IPR035992">
    <property type="entry name" value="Ricin_B-like_lectins"/>
</dbReference>
<evidence type="ECO:0000256" key="9">
    <source>
        <dbReference type="ARBA" id="ARBA00022734"/>
    </source>
</evidence>
<keyword evidence="15 16" id="KW-0464">Manganese</keyword>
<evidence type="ECO:0000256" key="16">
    <source>
        <dbReference type="RuleBase" id="RU361242"/>
    </source>
</evidence>
<dbReference type="GO" id="GO:0046872">
    <property type="term" value="F:metal ion binding"/>
    <property type="evidence" value="ECO:0007669"/>
    <property type="project" value="UniProtKB-KW"/>
</dbReference>
<comment type="cofactor">
    <cofactor evidence="1 16">
        <name>Mn(2+)</name>
        <dbReference type="ChEBI" id="CHEBI:29035"/>
    </cofactor>
</comment>
<dbReference type="UniPathway" id="UPA00378"/>
<dbReference type="PANTHER" id="PTHR11675">
    <property type="entry name" value="N-ACETYLGALACTOSAMINYLTRANSFERASE"/>
    <property type="match status" value="1"/>
</dbReference>
<dbReference type="FunFam" id="3.90.550.10:FF:000021">
    <property type="entry name" value="Polypeptide N-acetylgalactosaminyltransferase"/>
    <property type="match status" value="1"/>
</dbReference>
<name>A0A8K0P534_LADFU</name>
<evidence type="ECO:0000256" key="1">
    <source>
        <dbReference type="ARBA" id="ARBA00001936"/>
    </source>
</evidence>
<keyword evidence="20" id="KW-1185">Reference proteome</keyword>
<dbReference type="PANTHER" id="PTHR11675:SF118">
    <property type="entry name" value="POLYPEPTIDE N-ACETYLGALACTOSAMINYLTRANSFERASE 3"/>
    <property type="match status" value="1"/>
</dbReference>
<feature type="non-terminal residue" evidence="19">
    <location>
        <position position="1"/>
    </location>
</feature>
<evidence type="ECO:0000256" key="3">
    <source>
        <dbReference type="ARBA" id="ARBA00004922"/>
    </source>
</evidence>
<evidence type="ECO:0000256" key="12">
    <source>
        <dbReference type="ARBA" id="ARBA00023034"/>
    </source>
</evidence>
<dbReference type="InterPro" id="IPR000772">
    <property type="entry name" value="Ricin_B_lectin"/>
</dbReference>
<keyword evidence="8" id="KW-0479">Metal-binding</keyword>
<keyword evidence="12 16" id="KW-0333">Golgi apparatus</keyword>
<proteinExistence type="inferred from homology"/>
<comment type="similarity">
    <text evidence="4 16">Belongs to the glycosyltransferase 2 family. GalNAc-T subfamily.</text>
</comment>